<evidence type="ECO:0000259" key="1">
    <source>
        <dbReference type="Pfam" id="PF08241"/>
    </source>
</evidence>
<comment type="caution">
    <text evidence="2">The sequence shown here is derived from an EMBL/GenBank/DDBJ whole genome shotgun (WGS) entry which is preliminary data.</text>
</comment>
<accession>A0A9Q4KQT9</accession>
<dbReference type="AlphaFoldDB" id="A0A9Q4KQT9"/>
<dbReference type="GO" id="GO:0032259">
    <property type="term" value="P:methylation"/>
    <property type="evidence" value="ECO:0007669"/>
    <property type="project" value="UniProtKB-KW"/>
</dbReference>
<dbReference type="InterPro" id="IPR013216">
    <property type="entry name" value="Methyltransf_11"/>
</dbReference>
<keyword evidence="3" id="KW-1185">Reference proteome</keyword>
<keyword evidence="2" id="KW-0489">Methyltransferase</keyword>
<feature type="domain" description="Methyltransferase type 11" evidence="1">
    <location>
        <begin position="59"/>
        <end position="143"/>
    </location>
</feature>
<dbReference type="InterPro" id="IPR029063">
    <property type="entry name" value="SAM-dependent_MTases_sf"/>
</dbReference>
<dbReference type="RefSeq" id="WP_274925449.1">
    <property type="nucleotide sequence ID" value="NZ_JAKELO010000002.1"/>
</dbReference>
<evidence type="ECO:0000313" key="2">
    <source>
        <dbReference type="EMBL" id="MDE4908838.1"/>
    </source>
</evidence>
<dbReference type="EMBL" id="JAKELO010000002">
    <property type="protein sequence ID" value="MDE4908838.1"/>
    <property type="molecule type" value="Genomic_DNA"/>
</dbReference>
<sequence>MLTACAMHIQDRVIKLPQEVFERHADAYDDWFVVHREVYRAECERIREVLPAPDARSIEVGVGSGRFAAPLGIPLGIEPSLSLGRMARLRGIEVIGGVGESLPFKDGSCSSVLMVTVICFFDDPARAFAEAYRVLVPGGVLVVGFLERGGRVIQAYLHGDEAHRFLSQGRFFISVEVQALLRDAGFSIRSAETENEFSVIVAEKKTI</sequence>
<reference evidence="2" key="1">
    <citation type="submission" date="2022-01" db="EMBL/GenBank/DDBJ databases">
        <title>Draft genome of Methanogenium marinum DSM 15558.</title>
        <authorList>
            <person name="Chen S.-C."/>
            <person name="You Y.-T."/>
        </authorList>
    </citation>
    <scope>NUCLEOTIDE SEQUENCE</scope>
    <source>
        <strain evidence="2">DSM 15558</strain>
    </source>
</reference>
<protein>
    <submittedName>
        <fullName evidence="2">Class I SAM-dependent methyltransferase</fullName>
    </submittedName>
</protein>
<dbReference type="Pfam" id="PF08241">
    <property type="entry name" value="Methyltransf_11"/>
    <property type="match status" value="1"/>
</dbReference>
<dbReference type="GO" id="GO:0008757">
    <property type="term" value="F:S-adenosylmethionine-dependent methyltransferase activity"/>
    <property type="evidence" value="ECO:0007669"/>
    <property type="project" value="InterPro"/>
</dbReference>
<evidence type="ECO:0000313" key="3">
    <source>
        <dbReference type="Proteomes" id="UP001143747"/>
    </source>
</evidence>
<proteinExistence type="predicted"/>
<dbReference type="Gene3D" id="3.40.50.150">
    <property type="entry name" value="Vaccinia Virus protein VP39"/>
    <property type="match status" value="1"/>
</dbReference>
<dbReference type="Proteomes" id="UP001143747">
    <property type="component" value="Unassembled WGS sequence"/>
</dbReference>
<dbReference type="SUPFAM" id="SSF53335">
    <property type="entry name" value="S-adenosyl-L-methionine-dependent methyltransferases"/>
    <property type="match status" value="1"/>
</dbReference>
<keyword evidence="2" id="KW-0808">Transferase</keyword>
<organism evidence="2 3">
    <name type="scientific">Methanogenium marinum</name>
    <dbReference type="NCBI Taxonomy" id="348610"/>
    <lineage>
        <taxon>Archaea</taxon>
        <taxon>Methanobacteriati</taxon>
        <taxon>Methanobacteriota</taxon>
        <taxon>Stenosarchaea group</taxon>
        <taxon>Methanomicrobia</taxon>
        <taxon>Methanomicrobiales</taxon>
        <taxon>Methanomicrobiaceae</taxon>
        <taxon>Methanogenium</taxon>
    </lineage>
</organism>
<name>A0A9Q4KQT9_9EURY</name>
<gene>
    <name evidence="2" type="ORF">L0665_09485</name>
</gene>